<reference evidence="9" key="1">
    <citation type="submission" date="2017-02" db="UniProtKB">
        <authorList>
            <consortium name="WormBaseParasite"/>
        </authorList>
    </citation>
    <scope>IDENTIFICATION</scope>
</reference>
<protein>
    <submittedName>
        <fullName evidence="9">PIR Superfamily Protein</fullName>
    </submittedName>
</protein>
<accession>A0A0N4V506</accession>
<feature type="transmembrane region" description="Helical" evidence="6">
    <location>
        <begin position="48"/>
        <end position="71"/>
    </location>
</feature>
<evidence type="ECO:0000256" key="1">
    <source>
        <dbReference type="ARBA" id="ARBA00022692"/>
    </source>
</evidence>
<dbReference type="PANTHER" id="PTHR11506:SF42">
    <property type="entry name" value="LYSOSOME-ASSOCIATED MEMBRANE GLYCOPROTEIN 5"/>
    <property type="match status" value="1"/>
</dbReference>
<sequence>MHLKNFISFFFSFYCETCFLILKKKNRHMFYFLFTEETCPADQHDDDLLPIIVGSVLAGLILITLVAYLVYRCRLPSEVINLTNPLSHFEDLTNSNYGKLSCFCS</sequence>
<organism evidence="9">
    <name type="scientific">Enterobius vermicularis</name>
    <name type="common">Human pinworm</name>
    <dbReference type="NCBI Taxonomy" id="51028"/>
    <lineage>
        <taxon>Eukaryota</taxon>
        <taxon>Metazoa</taxon>
        <taxon>Ecdysozoa</taxon>
        <taxon>Nematoda</taxon>
        <taxon>Chromadorea</taxon>
        <taxon>Rhabditida</taxon>
        <taxon>Spirurina</taxon>
        <taxon>Oxyuridomorpha</taxon>
        <taxon>Oxyuroidea</taxon>
        <taxon>Oxyuridae</taxon>
        <taxon>Enterobius</taxon>
    </lineage>
</organism>
<keyword evidence="2" id="KW-0732">Signal</keyword>
<dbReference type="WBParaSite" id="EVEC_0000528401-mRNA-1">
    <property type="protein sequence ID" value="EVEC_0000528401-mRNA-1"/>
    <property type="gene ID" value="EVEC_0000528401"/>
</dbReference>
<dbReference type="GO" id="GO:0005765">
    <property type="term" value="C:lysosomal membrane"/>
    <property type="evidence" value="ECO:0007669"/>
    <property type="project" value="TreeGrafter"/>
</dbReference>
<keyword evidence="4 6" id="KW-0472">Membrane</keyword>
<keyword evidence="1 6" id="KW-0812">Transmembrane</keyword>
<dbReference type="OrthoDB" id="6232933at2759"/>
<evidence type="ECO:0000313" key="7">
    <source>
        <dbReference type="EMBL" id="VDD90164.1"/>
    </source>
</evidence>
<feature type="transmembrane region" description="Helical" evidence="6">
    <location>
        <begin position="6"/>
        <end position="22"/>
    </location>
</feature>
<evidence type="ECO:0000313" key="8">
    <source>
        <dbReference type="Proteomes" id="UP000274131"/>
    </source>
</evidence>
<proteinExistence type="predicted"/>
<evidence type="ECO:0000256" key="5">
    <source>
        <dbReference type="ARBA" id="ARBA00023180"/>
    </source>
</evidence>
<dbReference type="InterPro" id="IPR002000">
    <property type="entry name" value="Lysosome-assoc_membr_glycop"/>
</dbReference>
<gene>
    <name evidence="7" type="ORF">EVEC_LOCUS4915</name>
</gene>
<dbReference type="AlphaFoldDB" id="A0A0N4V506"/>
<dbReference type="Proteomes" id="UP000274131">
    <property type="component" value="Unassembled WGS sequence"/>
</dbReference>
<dbReference type="PANTHER" id="PTHR11506">
    <property type="entry name" value="LYSOSOME-ASSOCIATED MEMBRANE GLYCOPROTEIN"/>
    <property type="match status" value="1"/>
</dbReference>
<evidence type="ECO:0000313" key="9">
    <source>
        <dbReference type="WBParaSite" id="EVEC_0000528401-mRNA-1"/>
    </source>
</evidence>
<dbReference type="EMBL" id="UXUI01008000">
    <property type="protein sequence ID" value="VDD90164.1"/>
    <property type="molecule type" value="Genomic_DNA"/>
</dbReference>
<evidence type="ECO:0000256" key="6">
    <source>
        <dbReference type="SAM" id="Phobius"/>
    </source>
</evidence>
<name>A0A0N4V506_ENTVE</name>
<keyword evidence="8" id="KW-1185">Reference proteome</keyword>
<keyword evidence="3 6" id="KW-1133">Transmembrane helix</keyword>
<evidence type="ECO:0000256" key="4">
    <source>
        <dbReference type="ARBA" id="ARBA00023136"/>
    </source>
</evidence>
<dbReference type="GO" id="GO:0005886">
    <property type="term" value="C:plasma membrane"/>
    <property type="evidence" value="ECO:0007669"/>
    <property type="project" value="TreeGrafter"/>
</dbReference>
<evidence type="ECO:0000256" key="3">
    <source>
        <dbReference type="ARBA" id="ARBA00022989"/>
    </source>
</evidence>
<reference evidence="7 8" key="2">
    <citation type="submission" date="2018-10" db="EMBL/GenBank/DDBJ databases">
        <authorList>
            <consortium name="Pathogen Informatics"/>
        </authorList>
    </citation>
    <scope>NUCLEOTIDE SEQUENCE [LARGE SCALE GENOMIC DNA]</scope>
</reference>
<keyword evidence="5" id="KW-0325">Glycoprotein</keyword>
<dbReference type="GO" id="GO:0031902">
    <property type="term" value="C:late endosome membrane"/>
    <property type="evidence" value="ECO:0007669"/>
    <property type="project" value="TreeGrafter"/>
</dbReference>
<dbReference type="STRING" id="51028.A0A0N4V506"/>
<evidence type="ECO:0000256" key="2">
    <source>
        <dbReference type="ARBA" id="ARBA00022729"/>
    </source>
</evidence>
<dbReference type="GO" id="GO:0072594">
    <property type="term" value="P:establishment of protein localization to organelle"/>
    <property type="evidence" value="ECO:0007669"/>
    <property type="project" value="TreeGrafter"/>
</dbReference>